<keyword evidence="4" id="KW-1185">Reference proteome</keyword>
<feature type="chain" id="PRO_5041410983" evidence="2">
    <location>
        <begin position="23"/>
        <end position="237"/>
    </location>
</feature>
<feature type="region of interest" description="Disordered" evidence="1">
    <location>
        <begin position="203"/>
        <end position="237"/>
    </location>
</feature>
<name>A0AA38PGK5_9AGAR</name>
<protein>
    <submittedName>
        <fullName evidence="3">Uncharacterized protein</fullName>
    </submittedName>
</protein>
<evidence type="ECO:0000313" key="3">
    <source>
        <dbReference type="EMBL" id="KAJ3842336.1"/>
    </source>
</evidence>
<comment type="caution">
    <text evidence="3">The sequence shown here is derived from an EMBL/GenBank/DDBJ whole genome shotgun (WGS) entry which is preliminary data.</text>
</comment>
<feature type="compositionally biased region" description="Low complexity" evidence="1">
    <location>
        <begin position="206"/>
        <end position="224"/>
    </location>
</feature>
<proteinExistence type="predicted"/>
<dbReference type="EMBL" id="MU806009">
    <property type="protein sequence ID" value="KAJ3842336.1"/>
    <property type="molecule type" value="Genomic_DNA"/>
</dbReference>
<evidence type="ECO:0000256" key="2">
    <source>
        <dbReference type="SAM" id="SignalP"/>
    </source>
</evidence>
<accession>A0AA38PGK5</accession>
<feature type="signal peptide" evidence="2">
    <location>
        <begin position="1"/>
        <end position="22"/>
    </location>
</feature>
<sequence>MRFRVVYPLLATFLLAIVSVAASPLPANSPLSLAQVKEQGAQIWVGLRKDRSWLRKDADVEVRKSSEPAIVFSGKFGTQGFTYVNSEVIIAEVKNDPQTNLPDPHFYEELPLVLSSGSLHRPDIFQILKSVPKLSTETKMPVEDSVDYSTVVLWFLVAFRDCVYDISDRNKREYTIWTSQHKPPGLLNAVEIIDRIRDTPSAGHVLPPARNAPPLAGNAPAAGNPHERSSFQPWTRY</sequence>
<evidence type="ECO:0000313" key="4">
    <source>
        <dbReference type="Proteomes" id="UP001163846"/>
    </source>
</evidence>
<keyword evidence="2" id="KW-0732">Signal</keyword>
<reference evidence="3" key="1">
    <citation type="submission" date="2022-08" db="EMBL/GenBank/DDBJ databases">
        <authorList>
            <consortium name="DOE Joint Genome Institute"/>
            <person name="Min B."/>
            <person name="Riley R."/>
            <person name="Sierra-Patev S."/>
            <person name="Naranjo-Ortiz M."/>
            <person name="Looney B."/>
            <person name="Konkel Z."/>
            <person name="Slot J.C."/>
            <person name="Sakamoto Y."/>
            <person name="Steenwyk J.L."/>
            <person name="Rokas A."/>
            <person name="Carro J."/>
            <person name="Camarero S."/>
            <person name="Ferreira P."/>
            <person name="Molpeceres G."/>
            <person name="Ruiz-Duenas F.J."/>
            <person name="Serrano A."/>
            <person name="Henrissat B."/>
            <person name="Drula E."/>
            <person name="Hughes K.W."/>
            <person name="Mata J.L."/>
            <person name="Ishikawa N.K."/>
            <person name="Vargas-Isla R."/>
            <person name="Ushijima S."/>
            <person name="Smith C.A."/>
            <person name="Ahrendt S."/>
            <person name="Andreopoulos W."/>
            <person name="He G."/>
            <person name="Labutti K."/>
            <person name="Lipzen A."/>
            <person name="Ng V."/>
            <person name="Sandor L."/>
            <person name="Barry K."/>
            <person name="Martinez A.T."/>
            <person name="Xiao Y."/>
            <person name="Gibbons J.G."/>
            <person name="Terashima K."/>
            <person name="Hibbett D.S."/>
            <person name="Grigoriev I.V."/>
        </authorList>
    </citation>
    <scope>NUCLEOTIDE SEQUENCE</scope>
    <source>
        <strain evidence="3">TFB9207</strain>
    </source>
</reference>
<dbReference type="Proteomes" id="UP001163846">
    <property type="component" value="Unassembled WGS sequence"/>
</dbReference>
<gene>
    <name evidence="3" type="ORF">F5878DRAFT_404135</name>
</gene>
<dbReference type="AlphaFoldDB" id="A0AA38PGK5"/>
<evidence type="ECO:0000256" key="1">
    <source>
        <dbReference type="SAM" id="MobiDB-lite"/>
    </source>
</evidence>
<organism evidence="3 4">
    <name type="scientific">Lentinula raphanica</name>
    <dbReference type="NCBI Taxonomy" id="153919"/>
    <lineage>
        <taxon>Eukaryota</taxon>
        <taxon>Fungi</taxon>
        <taxon>Dikarya</taxon>
        <taxon>Basidiomycota</taxon>
        <taxon>Agaricomycotina</taxon>
        <taxon>Agaricomycetes</taxon>
        <taxon>Agaricomycetidae</taxon>
        <taxon>Agaricales</taxon>
        <taxon>Marasmiineae</taxon>
        <taxon>Omphalotaceae</taxon>
        <taxon>Lentinula</taxon>
    </lineage>
</organism>